<evidence type="ECO:0000313" key="1">
    <source>
        <dbReference type="EMBL" id="CAG8553165.1"/>
    </source>
</evidence>
<protein>
    <submittedName>
        <fullName evidence="1">5357_t:CDS:1</fullName>
    </submittedName>
</protein>
<dbReference type="EMBL" id="CAJVPT010008566">
    <property type="protein sequence ID" value="CAG8553165.1"/>
    <property type="molecule type" value="Genomic_DNA"/>
</dbReference>
<sequence>MTIRLLSLLPALFFITPSLSVDVPSQCYDHPNPLDRTLKVPVRCPMIDHLVEENLLVLQSMFVVNVTCSIGNRTLCAKVENAFKAAGEIISSTLTLSTPINVNAVFVDFSSGGKKGSLNKQMSIFFYKGGASPARSILLQDDDGLARLYPQALVKQFRFKRHPEFYEFDITALFNAAATNLWFDGDPPIKSEQQDFSYVVLHEYIHGLGLHSSFNDHLNSEPTAITPNIYASVNLIDSSLRFNGFVEMAFDKYMIHLPTGKRISSVITNKLNQFVGRTGTIFPNKYNFSLEFKSSPQYTFALNMMEYAVTPNSLGFLPQGANKSSEVIVLETSLIPYKQGSSINHVDYKTYNKAPDFLMKYLADRGANITALAAARGTSGLLIGPKLKLLLETLGYKSPDNPNPYRPGVDVTSNSYNNSGASILLDTVNASSSSARTQFGAGNTAFLFTGAFIILQLIKFYTFNMVLPPITIPTFLQPIIQAWTVWFTTTFISIPAATFFMIWDIPKSVASLFRERPKVVLITGASSGIGAKFAEEYAKLPGVTLGLLARSEERLGMVADSCRKKGATVETLACDITRTDILVDTIEEFCNRHSVDLLIANAAQAGLKYDSDTDRWEDMWERIFEVNLNGTIATVMTVFKNMKDNKKGQIAITSSIVGHFSVPQMIYYNTTKSALISFARDLRYLASCNNVKVSVISPGLIDTPMATDPGQPTSMFRFLSSSPRNLAVIAKLQLYENWFEITWPFLEVLPVYSAQTLPPRVLEAVTCVVGRFWGLVTGSNGDAIS</sequence>
<proteinExistence type="predicted"/>
<accession>A0ACA9LVC1</accession>
<reference evidence="1" key="1">
    <citation type="submission" date="2021-06" db="EMBL/GenBank/DDBJ databases">
        <authorList>
            <person name="Kallberg Y."/>
            <person name="Tangrot J."/>
            <person name="Rosling A."/>
        </authorList>
    </citation>
    <scope>NUCLEOTIDE SEQUENCE</scope>
    <source>
        <strain evidence="1">CL356</strain>
    </source>
</reference>
<evidence type="ECO:0000313" key="2">
    <source>
        <dbReference type="Proteomes" id="UP000789525"/>
    </source>
</evidence>
<name>A0ACA9LVC1_9GLOM</name>
<keyword evidence="2" id="KW-1185">Reference proteome</keyword>
<gene>
    <name evidence="1" type="ORF">ACOLOM_LOCUS4936</name>
</gene>
<comment type="caution">
    <text evidence="1">The sequence shown here is derived from an EMBL/GenBank/DDBJ whole genome shotgun (WGS) entry which is preliminary data.</text>
</comment>
<organism evidence="1 2">
    <name type="scientific">Acaulospora colombiana</name>
    <dbReference type="NCBI Taxonomy" id="27376"/>
    <lineage>
        <taxon>Eukaryota</taxon>
        <taxon>Fungi</taxon>
        <taxon>Fungi incertae sedis</taxon>
        <taxon>Mucoromycota</taxon>
        <taxon>Glomeromycotina</taxon>
        <taxon>Glomeromycetes</taxon>
        <taxon>Diversisporales</taxon>
        <taxon>Acaulosporaceae</taxon>
        <taxon>Acaulospora</taxon>
    </lineage>
</organism>
<dbReference type="Proteomes" id="UP000789525">
    <property type="component" value="Unassembled WGS sequence"/>
</dbReference>